<dbReference type="EMBL" id="HACG01045307">
    <property type="protein sequence ID" value="CEK92172.1"/>
    <property type="molecule type" value="Transcribed_RNA"/>
</dbReference>
<reference evidence="3" key="1">
    <citation type="submission" date="2014-12" db="EMBL/GenBank/DDBJ databases">
        <title>Insight into the proteome of Arion vulgaris.</title>
        <authorList>
            <person name="Aradska J."/>
            <person name="Bulat T."/>
            <person name="Smidak R."/>
            <person name="Sarate P."/>
            <person name="Gangsoo J."/>
            <person name="Sialana F."/>
            <person name="Bilban M."/>
            <person name="Lubec G."/>
        </authorList>
    </citation>
    <scope>NUCLEOTIDE SEQUENCE</scope>
    <source>
        <tissue evidence="3">Skin</tissue>
    </source>
</reference>
<accession>A0A0B7BH15</accession>
<proteinExistence type="predicted"/>
<gene>
    <name evidence="3" type="primary">ORF186881</name>
    <name evidence="2" type="synonym">ORF186869</name>
</gene>
<evidence type="ECO:0000313" key="3">
    <source>
        <dbReference type="EMBL" id="CEK92172.1"/>
    </source>
</evidence>
<feature type="compositionally biased region" description="Basic and acidic residues" evidence="1">
    <location>
        <begin position="34"/>
        <end position="43"/>
    </location>
</feature>
<evidence type="ECO:0000313" key="2">
    <source>
        <dbReference type="EMBL" id="CEK92168.1"/>
    </source>
</evidence>
<organism evidence="3">
    <name type="scientific">Arion vulgaris</name>
    <dbReference type="NCBI Taxonomy" id="1028688"/>
    <lineage>
        <taxon>Eukaryota</taxon>
        <taxon>Metazoa</taxon>
        <taxon>Spiralia</taxon>
        <taxon>Lophotrochozoa</taxon>
        <taxon>Mollusca</taxon>
        <taxon>Gastropoda</taxon>
        <taxon>Heterobranchia</taxon>
        <taxon>Euthyneura</taxon>
        <taxon>Panpulmonata</taxon>
        <taxon>Eupulmonata</taxon>
        <taxon>Stylommatophora</taxon>
        <taxon>Helicina</taxon>
        <taxon>Arionoidea</taxon>
        <taxon>Arionidae</taxon>
        <taxon>Arion</taxon>
    </lineage>
</organism>
<sequence length="68" mass="7649">MFCFDSAYIMRVDNSLQQIKKTILGNPKFPGRTIFEKSPKDQSETNPEEILGGGPLWLSSLSCSRVQI</sequence>
<dbReference type="AlphaFoldDB" id="A0A0B7BH15"/>
<feature type="region of interest" description="Disordered" evidence="1">
    <location>
        <begin position="33"/>
        <end position="54"/>
    </location>
</feature>
<name>A0A0B7BH15_9EUPU</name>
<dbReference type="EMBL" id="HACG01045303">
    <property type="protein sequence ID" value="CEK92168.1"/>
    <property type="molecule type" value="Transcribed_RNA"/>
</dbReference>
<protein>
    <submittedName>
        <fullName evidence="3">Uncharacterized protein</fullName>
    </submittedName>
</protein>
<evidence type="ECO:0000256" key="1">
    <source>
        <dbReference type="SAM" id="MobiDB-lite"/>
    </source>
</evidence>